<comment type="cofactor">
    <cofactor evidence="1">
        <name>Mg(2+)</name>
        <dbReference type="ChEBI" id="CHEBI:18420"/>
    </cofactor>
</comment>
<accession>A0ABT8W9T3</accession>
<dbReference type="SUPFAM" id="SSF56322">
    <property type="entry name" value="ADC synthase"/>
    <property type="match status" value="1"/>
</dbReference>
<dbReference type="Gene3D" id="3.60.120.10">
    <property type="entry name" value="Anthranilate synthase"/>
    <property type="match status" value="1"/>
</dbReference>
<sequence>MTKYNLYTYYKKILADTITPVSIYLKIRDKYPNSILLESSDYRANDNSFSYICFNPIASIKVENEVISQTFPDGSTLEKPITETIDVSEEIHQFTKRFDANSDTEFKFINNGIFGYIAYDAVKYFEDIDISKKEDSIHIPDAYYSVYQNIIAINHHKNEAYIFAHCYNTDSNIDEIDHLIKVKNFASYKFSSKGEITSNLTDNEYKNHVELAKKHCARGDVFQLVLSKSFAQEFKGDEFNVYRALRSINPSPYLFYFDYGSFKIFGSSPEAQLIVSDGKAEIHPIAGTFKRTGNDSKDAELAKQLVKDDKENAEHVMLVDLARNDLSRHGSHVTVDTYREVQFFSHVIHLVSKVTGQKHEDTSTMQVVADTFPAGTLSGAPKHRAMQLIEQYEKTSRSFYGGAIGFMDFKGNFNHAIMIRTFLSKNHKLHWQAGAGLVSKSNSENELQEVYNKLGALTKAIELAEEI</sequence>
<dbReference type="Pfam" id="PF04715">
    <property type="entry name" value="Anth_synt_I_N"/>
    <property type="match status" value="1"/>
</dbReference>
<evidence type="ECO:0000259" key="9">
    <source>
        <dbReference type="Pfam" id="PF00425"/>
    </source>
</evidence>
<evidence type="ECO:0000256" key="6">
    <source>
        <dbReference type="ARBA" id="ARBA00023239"/>
    </source>
</evidence>
<comment type="subunit">
    <text evidence="2">Heterotetramer consisting of two non-identical subunits: a beta subunit (TrpG) and a large alpha subunit (TrpE).</text>
</comment>
<protein>
    <recommendedName>
        <fullName evidence="3">Anthranilate synthase component 1</fullName>
    </recommendedName>
</protein>
<keyword evidence="5" id="KW-0460">Magnesium</keyword>
<comment type="catalytic activity">
    <reaction evidence="8">
        <text>chorismate + L-glutamine = anthranilate + pyruvate + L-glutamate + H(+)</text>
        <dbReference type="Rhea" id="RHEA:21732"/>
        <dbReference type="ChEBI" id="CHEBI:15361"/>
        <dbReference type="ChEBI" id="CHEBI:15378"/>
        <dbReference type="ChEBI" id="CHEBI:16567"/>
        <dbReference type="ChEBI" id="CHEBI:29748"/>
        <dbReference type="ChEBI" id="CHEBI:29985"/>
        <dbReference type="ChEBI" id="CHEBI:58359"/>
        <dbReference type="EC" id="4.1.3.27"/>
    </reaction>
</comment>
<evidence type="ECO:0000313" key="12">
    <source>
        <dbReference type="Proteomes" id="UP001176883"/>
    </source>
</evidence>
<name>A0ABT8W9T3_9FLAO</name>
<dbReference type="Pfam" id="PF00425">
    <property type="entry name" value="Chorismate_bind"/>
    <property type="match status" value="1"/>
</dbReference>
<evidence type="ECO:0000256" key="5">
    <source>
        <dbReference type="ARBA" id="ARBA00022842"/>
    </source>
</evidence>
<feature type="domain" description="Anthranilate synthase component I N-terminal" evidence="10">
    <location>
        <begin position="16"/>
        <end position="162"/>
    </location>
</feature>
<dbReference type="PANTHER" id="PTHR11236:SF48">
    <property type="entry name" value="ISOCHORISMATE SYNTHASE MENF"/>
    <property type="match status" value="1"/>
</dbReference>
<keyword evidence="12" id="KW-1185">Reference proteome</keyword>
<dbReference type="PRINTS" id="PR00095">
    <property type="entry name" value="ANTSNTHASEI"/>
</dbReference>
<evidence type="ECO:0000256" key="7">
    <source>
        <dbReference type="ARBA" id="ARBA00025634"/>
    </source>
</evidence>
<dbReference type="InterPro" id="IPR015890">
    <property type="entry name" value="Chorismate_C"/>
</dbReference>
<dbReference type="InterPro" id="IPR019999">
    <property type="entry name" value="Anth_synth_I-like"/>
</dbReference>
<comment type="caution">
    <text evidence="11">The sequence shown here is derived from an EMBL/GenBank/DDBJ whole genome shotgun (WGS) entry which is preliminary data.</text>
</comment>
<dbReference type="PANTHER" id="PTHR11236">
    <property type="entry name" value="AMINOBENZOATE/ANTHRANILATE SYNTHASE"/>
    <property type="match status" value="1"/>
</dbReference>
<dbReference type="InterPro" id="IPR005801">
    <property type="entry name" value="ADC_synthase"/>
</dbReference>
<proteinExistence type="predicted"/>
<keyword evidence="6" id="KW-0456">Lyase</keyword>
<evidence type="ECO:0000313" key="11">
    <source>
        <dbReference type="EMBL" id="MDO5969870.1"/>
    </source>
</evidence>
<evidence type="ECO:0000256" key="3">
    <source>
        <dbReference type="ARBA" id="ARBA00020653"/>
    </source>
</evidence>
<dbReference type="Proteomes" id="UP001176883">
    <property type="component" value="Unassembled WGS sequence"/>
</dbReference>
<evidence type="ECO:0000256" key="1">
    <source>
        <dbReference type="ARBA" id="ARBA00001946"/>
    </source>
</evidence>
<organism evidence="11 12">
    <name type="scientific">Flavivirga aquimarina</name>
    <dbReference type="NCBI Taxonomy" id="2027862"/>
    <lineage>
        <taxon>Bacteria</taxon>
        <taxon>Pseudomonadati</taxon>
        <taxon>Bacteroidota</taxon>
        <taxon>Flavobacteriia</taxon>
        <taxon>Flavobacteriales</taxon>
        <taxon>Flavobacteriaceae</taxon>
        <taxon>Flavivirga</taxon>
    </lineage>
</organism>
<evidence type="ECO:0000259" key="10">
    <source>
        <dbReference type="Pfam" id="PF04715"/>
    </source>
</evidence>
<gene>
    <name evidence="11" type="ORF">Q4Q35_08620</name>
</gene>
<keyword evidence="4" id="KW-0479">Metal-binding</keyword>
<dbReference type="InterPro" id="IPR006805">
    <property type="entry name" value="Anth_synth_I_N"/>
</dbReference>
<evidence type="ECO:0000256" key="8">
    <source>
        <dbReference type="ARBA" id="ARBA00047683"/>
    </source>
</evidence>
<dbReference type="RefSeq" id="WP_303277565.1">
    <property type="nucleotide sequence ID" value="NZ_JAUOEK010000096.1"/>
</dbReference>
<reference evidence="11" key="1">
    <citation type="submission" date="2023-07" db="EMBL/GenBank/DDBJ databases">
        <title>Two novel species in the genus Flavivirga.</title>
        <authorList>
            <person name="Kwon K."/>
        </authorList>
    </citation>
    <scope>NUCLEOTIDE SEQUENCE</scope>
    <source>
        <strain evidence="11">KCTC 52353</strain>
    </source>
</reference>
<dbReference type="EMBL" id="JAUOEK010000096">
    <property type="protein sequence ID" value="MDO5969870.1"/>
    <property type="molecule type" value="Genomic_DNA"/>
</dbReference>
<evidence type="ECO:0000256" key="4">
    <source>
        <dbReference type="ARBA" id="ARBA00022723"/>
    </source>
</evidence>
<evidence type="ECO:0000256" key="2">
    <source>
        <dbReference type="ARBA" id="ARBA00011575"/>
    </source>
</evidence>
<feature type="domain" description="Chorismate-utilising enzyme C-terminal" evidence="9">
    <location>
        <begin position="203"/>
        <end position="453"/>
    </location>
</feature>
<comment type="function">
    <text evidence="7">Part of a heterotetrameric complex that catalyzes the two-step biosynthesis of anthranilate, an intermediate in the biosynthesis of L-tryptophan. In the first step, the glutamine-binding beta subunit (TrpG) of anthranilate synthase (AS) provides the glutamine amidotransferase activity which generates ammonia as a substrate that, along with chorismate, is used in the second step, catalyzed by the large alpha subunit of AS (TrpE) to produce anthranilate. In the absence of TrpG, TrpE can synthesize anthranilate directly from chorismate and high concentrations of ammonia.</text>
</comment>